<dbReference type="RefSeq" id="XP_062687285.1">
    <property type="nucleotide sequence ID" value="XM_062830929.1"/>
</dbReference>
<dbReference type="EMBL" id="JAUEPP010000001">
    <property type="protein sequence ID" value="KAK3355907.1"/>
    <property type="molecule type" value="Genomic_DNA"/>
</dbReference>
<protein>
    <submittedName>
        <fullName evidence="1">Uncharacterized protein</fullName>
    </submittedName>
</protein>
<proteinExistence type="predicted"/>
<dbReference type="Proteomes" id="UP001278500">
    <property type="component" value="Unassembled WGS sequence"/>
</dbReference>
<comment type="caution">
    <text evidence="1">The sequence shown here is derived from an EMBL/GenBank/DDBJ whole genome shotgun (WGS) entry which is preliminary data.</text>
</comment>
<organism evidence="1 2">
    <name type="scientific">Neurospora tetraspora</name>
    <dbReference type="NCBI Taxonomy" id="94610"/>
    <lineage>
        <taxon>Eukaryota</taxon>
        <taxon>Fungi</taxon>
        <taxon>Dikarya</taxon>
        <taxon>Ascomycota</taxon>
        <taxon>Pezizomycotina</taxon>
        <taxon>Sordariomycetes</taxon>
        <taxon>Sordariomycetidae</taxon>
        <taxon>Sordariales</taxon>
        <taxon>Sordariaceae</taxon>
        <taxon>Neurospora</taxon>
    </lineage>
</organism>
<dbReference type="GeneID" id="87868083"/>
<evidence type="ECO:0000313" key="2">
    <source>
        <dbReference type="Proteomes" id="UP001278500"/>
    </source>
</evidence>
<gene>
    <name evidence="1" type="ORF">B0H65DRAFT_585518</name>
</gene>
<sequence>MCQTTLYKDTHCKHRWMRITTPCFPGAGFTTCPSFSFNNTHTHNNYLYDHHQSPDGLCHQPLCPYQQHPHPNHYTPNHTSPFSPPFSPTLTPSIQAQGQGQLQIQGHNTCHINLPTYPYHQIQHNCPHHQQLVAKPAPPAYIARAEPCPECDLRGVYDRNQVRMVTKIKKGVKLGGGPSGGDPGVEVRCCVM</sequence>
<accession>A0AAE0JQG3</accession>
<name>A0AAE0JQG3_9PEZI</name>
<reference evidence="1" key="1">
    <citation type="journal article" date="2023" name="Mol. Phylogenet. Evol.">
        <title>Genome-scale phylogeny and comparative genomics of the fungal order Sordariales.</title>
        <authorList>
            <person name="Hensen N."/>
            <person name="Bonometti L."/>
            <person name="Westerberg I."/>
            <person name="Brannstrom I.O."/>
            <person name="Guillou S."/>
            <person name="Cros-Aarteil S."/>
            <person name="Calhoun S."/>
            <person name="Haridas S."/>
            <person name="Kuo A."/>
            <person name="Mondo S."/>
            <person name="Pangilinan J."/>
            <person name="Riley R."/>
            <person name="LaButti K."/>
            <person name="Andreopoulos B."/>
            <person name="Lipzen A."/>
            <person name="Chen C."/>
            <person name="Yan M."/>
            <person name="Daum C."/>
            <person name="Ng V."/>
            <person name="Clum A."/>
            <person name="Steindorff A."/>
            <person name="Ohm R.A."/>
            <person name="Martin F."/>
            <person name="Silar P."/>
            <person name="Natvig D.O."/>
            <person name="Lalanne C."/>
            <person name="Gautier V."/>
            <person name="Ament-Velasquez S.L."/>
            <person name="Kruys A."/>
            <person name="Hutchinson M.I."/>
            <person name="Powell A.J."/>
            <person name="Barry K."/>
            <person name="Miller A.N."/>
            <person name="Grigoriev I.V."/>
            <person name="Debuchy R."/>
            <person name="Gladieux P."/>
            <person name="Hiltunen Thoren M."/>
            <person name="Johannesson H."/>
        </authorList>
    </citation>
    <scope>NUCLEOTIDE SEQUENCE</scope>
    <source>
        <strain evidence="1">CBS 560.94</strain>
    </source>
</reference>
<dbReference type="AlphaFoldDB" id="A0AAE0JQG3"/>
<evidence type="ECO:0000313" key="1">
    <source>
        <dbReference type="EMBL" id="KAK3355907.1"/>
    </source>
</evidence>
<reference evidence="1" key="2">
    <citation type="submission" date="2023-06" db="EMBL/GenBank/DDBJ databases">
        <authorList>
            <consortium name="Lawrence Berkeley National Laboratory"/>
            <person name="Haridas S."/>
            <person name="Hensen N."/>
            <person name="Bonometti L."/>
            <person name="Westerberg I."/>
            <person name="Brannstrom I.O."/>
            <person name="Guillou S."/>
            <person name="Cros-Aarteil S."/>
            <person name="Calhoun S."/>
            <person name="Kuo A."/>
            <person name="Mondo S."/>
            <person name="Pangilinan J."/>
            <person name="Riley R."/>
            <person name="Labutti K."/>
            <person name="Andreopoulos B."/>
            <person name="Lipzen A."/>
            <person name="Chen C."/>
            <person name="Yanf M."/>
            <person name="Daum C."/>
            <person name="Ng V."/>
            <person name="Clum A."/>
            <person name="Steindorff A."/>
            <person name="Ohm R."/>
            <person name="Martin F."/>
            <person name="Silar P."/>
            <person name="Natvig D."/>
            <person name="Lalanne C."/>
            <person name="Gautier V."/>
            <person name="Ament-Velasquez S.L."/>
            <person name="Kruys A."/>
            <person name="Hutchinson M.I."/>
            <person name="Powell A.J."/>
            <person name="Barry K."/>
            <person name="Miller A.N."/>
            <person name="Grigoriev I.V."/>
            <person name="Debuchy R."/>
            <person name="Gladieux P."/>
            <person name="Thoren M.H."/>
            <person name="Johannesson H."/>
        </authorList>
    </citation>
    <scope>NUCLEOTIDE SEQUENCE</scope>
    <source>
        <strain evidence="1">CBS 560.94</strain>
    </source>
</reference>
<keyword evidence="2" id="KW-1185">Reference proteome</keyword>